<protein>
    <submittedName>
        <fullName evidence="2">Ferritin-like domain-containing protein</fullName>
    </submittedName>
</protein>
<keyword evidence="1" id="KW-0472">Membrane</keyword>
<evidence type="ECO:0000313" key="2">
    <source>
        <dbReference type="EMBL" id="GAA1948610.1"/>
    </source>
</evidence>
<comment type="caution">
    <text evidence="2">The sequence shown here is derived from an EMBL/GenBank/DDBJ whole genome shotgun (WGS) entry which is preliminary data.</text>
</comment>
<dbReference type="CDD" id="cd00657">
    <property type="entry name" value="Ferritin_like"/>
    <property type="match status" value="1"/>
</dbReference>
<keyword evidence="1" id="KW-1133">Transmembrane helix</keyword>
<reference evidence="2 3" key="1">
    <citation type="journal article" date="2019" name="Int. J. Syst. Evol. Microbiol.">
        <title>The Global Catalogue of Microorganisms (GCM) 10K type strain sequencing project: providing services to taxonomists for standard genome sequencing and annotation.</title>
        <authorList>
            <consortium name="The Broad Institute Genomics Platform"/>
            <consortium name="The Broad Institute Genome Sequencing Center for Infectious Disease"/>
            <person name="Wu L."/>
            <person name="Ma J."/>
        </authorList>
    </citation>
    <scope>NUCLEOTIDE SEQUENCE [LARGE SCALE GENOMIC DNA]</scope>
    <source>
        <strain evidence="2 3">JCM 14901</strain>
    </source>
</reference>
<proteinExistence type="predicted"/>
<evidence type="ECO:0000313" key="3">
    <source>
        <dbReference type="Proteomes" id="UP001499933"/>
    </source>
</evidence>
<dbReference type="RefSeq" id="WP_344091454.1">
    <property type="nucleotide sequence ID" value="NZ_BAAAOG010000001.1"/>
</dbReference>
<gene>
    <name evidence="2" type="ORF">GCM10009776_08290</name>
</gene>
<keyword evidence="1" id="KW-0812">Transmembrane</keyword>
<sequence length="245" mass="26463">MKAAVSAGVGDPVFERWVAHFAANRARHEAIEAGVDWDAPADLPDAVRTAFIRSFQRFELGEGGDGAHLLHNASRCSAAQQEALRMLVAEEQEHSGLFQRGLRHLGAPPLAGHWADRVFTQLRRSLGLRTELAVFLTAEAVAMPYFVVLARCGPDEVIRGIGTRIALDEEHHLAFQIDQLRLGFAALPALVRVLLFGVWWCVAVGAATVVAIDHGAALRTCGLSVGSYWGAALRSFRRAAAAVLA</sequence>
<feature type="transmembrane region" description="Helical" evidence="1">
    <location>
        <begin position="189"/>
        <end position="212"/>
    </location>
</feature>
<dbReference type="InterPro" id="IPR009078">
    <property type="entry name" value="Ferritin-like_SF"/>
</dbReference>
<dbReference type="Proteomes" id="UP001499933">
    <property type="component" value="Unassembled WGS sequence"/>
</dbReference>
<organism evidence="2 3">
    <name type="scientific">Microbacterium deminutum</name>
    <dbReference type="NCBI Taxonomy" id="344164"/>
    <lineage>
        <taxon>Bacteria</taxon>
        <taxon>Bacillati</taxon>
        <taxon>Actinomycetota</taxon>
        <taxon>Actinomycetes</taxon>
        <taxon>Micrococcales</taxon>
        <taxon>Microbacteriaceae</taxon>
        <taxon>Microbacterium</taxon>
    </lineage>
</organism>
<dbReference type="SUPFAM" id="SSF47240">
    <property type="entry name" value="Ferritin-like"/>
    <property type="match status" value="1"/>
</dbReference>
<accession>A0ABN2QCZ4</accession>
<dbReference type="EMBL" id="BAAAOG010000001">
    <property type="protein sequence ID" value="GAA1948610.1"/>
    <property type="molecule type" value="Genomic_DNA"/>
</dbReference>
<keyword evidence="3" id="KW-1185">Reference proteome</keyword>
<name>A0ABN2QCZ4_9MICO</name>
<evidence type="ECO:0000256" key="1">
    <source>
        <dbReference type="SAM" id="Phobius"/>
    </source>
</evidence>